<gene>
    <name evidence="1" type="ORF">Gohar_027003</name>
</gene>
<sequence>MDPSEYEALRQWPEGWDFLSPSCDDTLQKFEELNRKQIIDWNQRKKEKMDVPAVR</sequence>
<keyword evidence="2" id="KW-1185">Reference proteome</keyword>
<protein>
    <submittedName>
        <fullName evidence="1">Uncharacterized protein</fullName>
    </submittedName>
</protein>
<name>A0A7J9HTX1_9ROSI</name>
<dbReference type="EMBL" id="JABFAD010000011">
    <property type="protein sequence ID" value="MBA0813123.1"/>
    <property type="molecule type" value="Genomic_DNA"/>
</dbReference>
<accession>A0A7J9HTX1</accession>
<organism evidence="1 2">
    <name type="scientific">Gossypium harknessii</name>
    <dbReference type="NCBI Taxonomy" id="34285"/>
    <lineage>
        <taxon>Eukaryota</taxon>
        <taxon>Viridiplantae</taxon>
        <taxon>Streptophyta</taxon>
        <taxon>Embryophyta</taxon>
        <taxon>Tracheophyta</taxon>
        <taxon>Spermatophyta</taxon>
        <taxon>Magnoliopsida</taxon>
        <taxon>eudicotyledons</taxon>
        <taxon>Gunneridae</taxon>
        <taxon>Pentapetalae</taxon>
        <taxon>rosids</taxon>
        <taxon>malvids</taxon>
        <taxon>Malvales</taxon>
        <taxon>Malvaceae</taxon>
        <taxon>Malvoideae</taxon>
        <taxon>Gossypium</taxon>
    </lineage>
</organism>
<evidence type="ECO:0000313" key="1">
    <source>
        <dbReference type="EMBL" id="MBA0813123.1"/>
    </source>
</evidence>
<feature type="non-terminal residue" evidence="1">
    <location>
        <position position="1"/>
    </location>
</feature>
<evidence type="ECO:0000313" key="2">
    <source>
        <dbReference type="Proteomes" id="UP000593560"/>
    </source>
</evidence>
<proteinExistence type="predicted"/>
<reference evidence="1 2" key="1">
    <citation type="journal article" date="2019" name="Genome Biol. Evol.">
        <title>Insights into the evolution of the New World diploid cottons (Gossypium, subgenus Houzingenia) based on genome sequencing.</title>
        <authorList>
            <person name="Grover C.E."/>
            <person name="Arick M.A. 2nd"/>
            <person name="Thrash A."/>
            <person name="Conover J.L."/>
            <person name="Sanders W.S."/>
            <person name="Peterson D.G."/>
            <person name="Frelichowski J.E."/>
            <person name="Scheffler J.A."/>
            <person name="Scheffler B.E."/>
            <person name="Wendel J.F."/>
        </authorList>
    </citation>
    <scope>NUCLEOTIDE SEQUENCE [LARGE SCALE GENOMIC DNA]</scope>
    <source>
        <strain evidence="1">0</strain>
        <tissue evidence="1">Leaf</tissue>
    </source>
</reference>
<comment type="caution">
    <text evidence="1">The sequence shown here is derived from an EMBL/GenBank/DDBJ whole genome shotgun (WGS) entry which is preliminary data.</text>
</comment>
<dbReference type="AlphaFoldDB" id="A0A7J9HTX1"/>
<dbReference type="Proteomes" id="UP000593560">
    <property type="component" value="Unassembled WGS sequence"/>
</dbReference>